<reference evidence="2 3" key="1">
    <citation type="submission" date="2018-04" db="EMBL/GenBank/DDBJ databases">
        <title>Genomic Encyclopedia of Type Strains, Phase IV (KMG-IV): sequencing the most valuable type-strain genomes for metagenomic binning, comparative biology and taxonomic classification.</title>
        <authorList>
            <person name="Goeker M."/>
        </authorList>
    </citation>
    <scope>NUCLEOTIDE SEQUENCE [LARGE SCALE GENOMIC DNA]</scope>
    <source>
        <strain evidence="2 3">DSM 20705</strain>
    </source>
</reference>
<dbReference type="InterPro" id="IPR000594">
    <property type="entry name" value="ThiF_NAD_FAD-bd"/>
</dbReference>
<name>A0A2U1E3P3_9FIRM</name>
<gene>
    <name evidence="2" type="ORF">C7381_10476</name>
</gene>
<dbReference type="Gene3D" id="3.40.50.720">
    <property type="entry name" value="NAD(P)-binding Rossmann-like Domain"/>
    <property type="match status" value="1"/>
</dbReference>
<accession>A0A2U1E3P3</accession>
<dbReference type="GO" id="GO:0008641">
    <property type="term" value="F:ubiquitin-like modifier activating enzyme activity"/>
    <property type="evidence" value="ECO:0007669"/>
    <property type="project" value="InterPro"/>
</dbReference>
<evidence type="ECO:0000259" key="1">
    <source>
        <dbReference type="Pfam" id="PF00899"/>
    </source>
</evidence>
<dbReference type="Proteomes" id="UP000245793">
    <property type="component" value="Unassembled WGS sequence"/>
</dbReference>
<protein>
    <submittedName>
        <fullName evidence="2">tRNA A37 threonylcarbamoyladenosine dehydratase</fullName>
    </submittedName>
</protein>
<dbReference type="GO" id="GO:0061503">
    <property type="term" value="F:tRNA threonylcarbamoyladenosine dehydratase"/>
    <property type="evidence" value="ECO:0007669"/>
    <property type="project" value="TreeGrafter"/>
</dbReference>
<proteinExistence type="predicted"/>
<dbReference type="InterPro" id="IPR035985">
    <property type="entry name" value="Ubiquitin-activating_enz"/>
</dbReference>
<feature type="domain" description="THIF-type NAD/FAD binding fold" evidence="1">
    <location>
        <begin position="8"/>
        <end position="223"/>
    </location>
</feature>
<dbReference type="RefSeq" id="WP_116480007.1">
    <property type="nucleotide sequence ID" value="NZ_CAUPJO010000002.1"/>
</dbReference>
<evidence type="ECO:0000313" key="2">
    <source>
        <dbReference type="EMBL" id="PVY94570.1"/>
    </source>
</evidence>
<dbReference type="InterPro" id="IPR045886">
    <property type="entry name" value="ThiF/MoeB/HesA"/>
</dbReference>
<dbReference type="SUPFAM" id="SSF69572">
    <property type="entry name" value="Activating enzymes of the ubiquitin-like proteins"/>
    <property type="match status" value="1"/>
</dbReference>
<dbReference type="PANTHER" id="PTHR43267:SF1">
    <property type="entry name" value="TRNA THREONYLCARBAMOYLADENOSINE DEHYDRATASE"/>
    <property type="match status" value="1"/>
</dbReference>
<comment type="caution">
    <text evidence="2">The sequence shown here is derived from an EMBL/GenBank/DDBJ whole genome shotgun (WGS) entry which is preliminary data.</text>
</comment>
<organism evidence="2 3">
    <name type="scientific">Ezakiella coagulans</name>
    <dbReference type="NCBI Taxonomy" id="46507"/>
    <lineage>
        <taxon>Bacteria</taxon>
        <taxon>Bacillati</taxon>
        <taxon>Bacillota</taxon>
        <taxon>Tissierellia</taxon>
        <taxon>Ezakiella</taxon>
    </lineage>
</organism>
<dbReference type="PANTHER" id="PTHR43267">
    <property type="entry name" value="TRNA THREONYLCARBAMOYLADENOSINE DEHYDRATASE"/>
    <property type="match status" value="1"/>
</dbReference>
<evidence type="ECO:0000313" key="3">
    <source>
        <dbReference type="Proteomes" id="UP000245793"/>
    </source>
</evidence>
<dbReference type="Pfam" id="PF00899">
    <property type="entry name" value="ThiF"/>
    <property type="match status" value="1"/>
</dbReference>
<dbReference type="GO" id="GO:0061504">
    <property type="term" value="P:cyclic threonylcarbamoyladenosine biosynthetic process"/>
    <property type="evidence" value="ECO:0007669"/>
    <property type="project" value="TreeGrafter"/>
</dbReference>
<keyword evidence="3" id="KW-1185">Reference proteome</keyword>
<sequence>MKKTKDIRTLALIGEEAFEKLNSCRVTIIGLGGVGGIASEMLVRAGVSHLKLIDFDVFDASNRNRQLGALISTEGRKKVEVFKERFLDIDEDAEIETISEPLTNENVEELLKNSDYIIDMCDDVDAKCAIIKYSVDNKIPFISAMGAGNRTDISKLFIKKLSKTSYCPLAKKLRQNLHKRYQDKTKVAYYEGETVSVDKNLGFVGTISYSPNFMGIKIVSEVINDIIKR</sequence>
<dbReference type="EMBL" id="QEKV01000004">
    <property type="protein sequence ID" value="PVY94570.1"/>
    <property type="molecule type" value="Genomic_DNA"/>
</dbReference>
<dbReference type="AlphaFoldDB" id="A0A2U1E3P3"/>